<dbReference type="SUPFAM" id="SSF49758">
    <property type="entry name" value="Calpain large subunit, middle domain (domain III)"/>
    <property type="match status" value="2"/>
</dbReference>
<dbReference type="SMART" id="SM00720">
    <property type="entry name" value="calpain_III"/>
    <property type="match status" value="1"/>
</dbReference>
<comment type="caution">
    <text evidence="7">The sequence shown here is derived from an EMBL/GenBank/DDBJ whole genome shotgun (WGS) entry which is preliminary data.</text>
</comment>
<dbReference type="PANTHER" id="PTHR46143">
    <property type="entry name" value="CALPAIN-7"/>
    <property type="match status" value="1"/>
</dbReference>
<dbReference type="InterPro" id="IPR038765">
    <property type="entry name" value="Papain-like_cys_pep_sf"/>
</dbReference>
<gene>
    <name evidence="7" type="ORF">DCS_06507</name>
</gene>
<dbReference type="InterPro" id="IPR001300">
    <property type="entry name" value="Peptidase_C2_calpain_cat"/>
</dbReference>
<dbReference type="SMART" id="SM00230">
    <property type="entry name" value="CysPc"/>
    <property type="match status" value="1"/>
</dbReference>
<evidence type="ECO:0000259" key="6">
    <source>
        <dbReference type="PROSITE" id="PS50203"/>
    </source>
</evidence>
<evidence type="ECO:0000256" key="1">
    <source>
        <dbReference type="ARBA" id="ARBA00010193"/>
    </source>
</evidence>
<keyword evidence="8" id="KW-1185">Reference proteome</keyword>
<dbReference type="GeneID" id="63719150"/>
<dbReference type="PRINTS" id="PR00704">
    <property type="entry name" value="CALPAIN"/>
</dbReference>
<proteinExistence type="inferred from homology"/>
<dbReference type="PANTHER" id="PTHR46143:SF1">
    <property type="entry name" value="CALPAIN-7"/>
    <property type="match status" value="1"/>
</dbReference>
<dbReference type="Proteomes" id="UP000076580">
    <property type="component" value="Chromosome 03"/>
</dbReference>
<keyword evidence="2 5" id="KW-0645">Protease</keyword>
<dbReference type="AlphaFoldDB" id="A0A151GBR5"/>
<name>A0A151GBR5_DRECN</name>
<dbReference type="SUPFAM" id="SSF54001">
    <property type="entry name" value="Cysteine proteinases"/>
    <property type="match status" value="1"/>
</dbReference>
<accession>A0A151GBR5</accession>
<dbReference type="Pfam" id="PF01067">
    <property type="entry name" value="Calpain_III"/>
    <property type="match status" value="1"/>
</dbReference>
<evidence type="ECO:0000313" key="7">
    <source>
        <dbReference type="EMBL" id="KYK54547.1"/>
    </source>
</evidence>
<dbReference type="InterPro" id="IPR036213">
    <property type="entry name" value="Calpain_III_sf"/>
</dbReference>
<evidence type="ECO:0000313" key="8">
    <source>
        <dbReference type="Proteomes" id="UP000076580"/>
    </source>
</evidence>
<feature type="active site" evidence="5">
    <location>
        <position position="296"/>
    </location>
</feature>
<dbReference type="Gene3D" id="3.90.70.10">
    <property type="entry name" value="Cysteine proteinases"/>
    <property type="match status" value="1"/>
</dbReference>
<dbReference type="InterPro" id="IPR022684">
    <property type="entry name" value="Calpain_cysteine_protease"/>
</dbReference>
<dbReference type="InterPro" id="IPR022682">
    <property type="entry name" value="Calpain_domain_III"/>
</dbReference>
<dbReference type="Pfam" id="PF00648">
    <property type="entry name" value="Peptidase_C2"/>
    <property type="match status" value="1"/>
</dbReference>
<dbReference type="InterPro" id="IPR051297">
    <property type="entry name" value="PalB/RIM13"/>
</dbReference>
<feature type="active site" evidence="5">
    <location>
        <position position="318"/>
    </location>
</feature>
<dbReference type="InterPro" id="IPR022683">
    <property type="entry name" value="Calpain_III"/>
</dbReference>
<dbReference type="RefSeq" id="XP_040653899.1">
    <property type="nucleotide sequence ID" value="XM_040803795.1"/>
</dbReference>
<dbReference type="EMBL" id="LAYC01000003">
    <property type="protein sequence ID" value="KYK54547.1"/>
    <property type="molecule type" value="Genomic_DNA"/>
</dbReference>
<evidence type="ECO:0000256" key="2">
    <source>
        <dbReference type="ARBA" id="ARBA00022670"/>
    </source>
</evidence>
<keyword evidence="3 5" id="KW-0378">Hydrolase</keyword>
<feature type="active site" evidence="5">
    <location>
        <position position="163"/>
    </location>
</feature>
<sequence length="781" mass="86410">MERRALAAEAKLARSSGHETLSHAIRGAELYMAAAAEASNEIDAARLRRKCRELILFAEKLKAAPSSPQLHILQRASRLHGNDFPPWDGHPSPDEFDLAPGVAPFTDDALFRISPTQAANFSAWTRPAQVFGLVQDRDEARDEECMMQLTGHADFVQDITTDCSVVASLSAAAKVLVGKHAVLSSILYPFNHVKGRPALSASGKYVLRMNFNGCFRRVVVDDRLPASRTDRALFVIDRQNPRLLWPALLEKAEDFNLDETWDRIKAAHERQDVVVTLGTGRISAEEERLMGLIGEHDYAVEELLHTSHDGSRSLLIKNPWCDAPLMTGTRLPGDQGTRGDNTAWMALEDVAQHFESMYLNWNPGLFPHRQDHHFTWQVPPKYLAASLVRNPQFTISSSTGGTIWVLVSRHFVDAELDIARNRGDSMAAVARQLGFMSILVFDNHGKRVQVSDGETYRGPYVDSPQTLARLESSPGKKYTLVVDQHELPLSNYTFTMSLFSHAPLEVMEATEEMQYVEEKLGSWGRRTAGGNSSCPTFCQNPQYKLSISKPGPVSILLCTDDRDLHVHVDLVWAQGRRVTTVRNRDLASSSGEYRRGCAMAEVATLEAGTYTVVCSTFDPGQTAAFSLRVASMHPVNLDSVPVLDSGRLRTPLAPLRFLEGDGAIRMSLEVSWLTRASISVRTVQSAGAEDRDCQGSSPMIRVSVVQGWGPEQTTMAVSGGGRFQEAVVPIRTTEFDLNPDRLGNEALWLVLESVGTNSSAWTIMGDIMSDSPVQISQWERQ</sequence>
<dbReference type="GO" id="GO:0006508">
    <property type="term" value="P:proteolysis"/>
    <property type="evidence" value="ECO:0007669"/>
    <property type="project" value="UniProtKB-KW"/>
</dbReference>
<evidence type="ECO:0000256" key="3">
    <source>
        <dbReference type="ARBA" id="ARBA00022801"/>
    </source>
</evidence>
<evidence type="ECO:0000256" key="4">
    <source>
        <dbReference type="ARBA" id="ARBA00022807"/>
    </source>
</evidence>
<dbReference type="Gene3D" id="2.60.120.380">
    <property type="match status" value="1"/>
</dbReference>
<feature type="domain" description="Calpain catalytic" evidence="6">
    <location>
        <begin position="104"/>
        <end position="363"/>
    </location>
</feature>
<organism evidence="7 8">
    <name type="scientific">Drechmeria coniospora</name>
    <name type="common">Nematophagous fungus</name>
    <name type="synonym">Meria coniospora</name>
    <dbReference type="NCBI Taxonomy" id="98403"/>
    <lineage>
        <taxon>Eukaryota</taxon>
        <taxon>Fungi</taxon>
        <taxon>Dikarya</taxon>
        <taxon>Ascomycota</taxon>
        <taxon>Pezizomycotina</taxon>
        <taxon>Sordariomycetes</taxon>
        <taxon>Hypocreomycetidae</taxon>
        <taxon>Hypocreales</taxon>
        <taxon>Ophiocordycipitaceae</taxon>
        <taxon>Drechmeria</taxon>
    </lineage>
</organism>
<protein>
    <submittedName>
        <fullName evidence="7">PALB protein</fullName>
    </submittedName>
</protein>
<comment type="similarity">
    <text evidence="1">Belongs to the peptidase C2 family. PalB/RIM13 subfamily.</text>
</comment>
<dbReference type="GO" id="GO:0004198">
    <property type="term" value="F:calcium-dependent cysteine-type endopeptidase activity"/>
    <property type="evidence" value="ECO:0007669"/>
    <property type="project" value="InterPro"/>
</dbReference>
<keyword evidence="4 5" id="KW-0788">Thiol protease</keyword>
<reference evidence="7 8" key="1">
    <citation type="journal article" date="2016" name="Sci. Rep.">
        <title>Insights into Adaptations to a Near-Obligate Nematode Endoparasitic Lifestyle from the Finished Genome of Drechmeria coniospora.</title>
        <authorList>
            <person name="Zhang L."/>
            <person name="Zhou Z."/>
            <person name="Guo Q."/>
            <person name="Fokkens L."/>
            <person name="Miskei M."/>
            <person name="Pocsi I."/>
            <person name="Zhang W."/>
            <person name="Chen M."/>
            <person name="Wang L."/>
            <person name="Sun Y."/>
            <person name="Donzelli B.G."/>
            <person name="Gibson D.M."/>
            <person name="Nelson D.R."/>
            <person name="Luo J.G."/>
            <person name="Rep M."/>
            <person name="Liu H."/>
            <person name="Yang S."/>
            <person name="Wang J."/>
            <person name="Krasnoff S.B."/>
            <person name="Xu Y."/>
            <person name="Molnar I."/>
            <person name="Lin M."/>
        </authorList>
    </citation>
    <scope>NUCLEOTIDE SEQUENCE [LARGE SCALE GENOMIC DNA]</scope>
    <source>
        <strain evidence="7 8">ARSEF 6962</strain>
    </source>
</reference>
<dbReference type="STRING" id="98403.A0A151GBR5"/>
<dbReference type="InParanoid" id="A0A151GBR5"/>
<evidence type="ECO:0000256" key="5">
    <source>
        <dbReference type="PROSITE-ProRule" id="PRU00239"/>
    </source>
</evidence>
<dbReference type="Pfam" id="PF25435">
    <property type="entry name" value="PalB_C"/>
    <property type="match status" value="1"/>
</dbReference>
<dbReference type="PROSITE" id="PS50203">
    <property type="entry name" value="CALPAIN_CAT"/>
    <property type="match status" value="1"/>
</dbReference>